<accession>A0A256FNU4</accession>
<dbReference type="RefSeq" id="WP_094539650.1">
    <property type="nucleotide sequence ID" value="NZ_JBHEER010000011.1"/>
</dbReference>
<dbReference type="Pfam" id="PF09992">
    <property type="entry name" value="NAGPA"/>
    <property type="match status" value="1"/>
</dbReference>
<evidence type="ECO:0000313" key="4">
    <source>
        <dbReference type="Proteomes" id="UP000216478"/>
    </source>
</evidence>
<dbReference type="Proteomes" id="UP000216478">
    <property type="component" value="Unassembled WGS sequence"/>
</dbReference>
<gene>
    <name evidence="3" type="ORF">CEV33_0133</name>
</gene>
<feature type="domain" description="Phosphodiester glycosidase" evidence="2">
    <location>
        <begin position="81"/>
        <end position="234"/>
    </location>
</feature>
<sequence length="258" mass="28356">MRFYKPGTTFSAFAIAALFFGVQSAQADICEPQLFQDTKFIVCTVKQKENLRLFWKGVDGEPYRNFSKVADAMTQEGKMLSFALNAGMYQVDFTPMGLYVENGQELVPADTKAPTRSSGPVPNFYKKPNGVFYFGDDSAGIVATDRFLKRRPQAHFATQSGPMLVIQNKLNPILIKGSTDRTRRSGVGVCADQSIRFAISEDAVNFYDFATLFRDGLKCPNALFLDGGGGAGIYNPAMGRNDISWHGGYGPVVGFTEQ</sequence>
<reference evidence="3 4" key="1">
    <citation type="submission" date="2017-07" db="EMBL/GenBank/DDBJ databases">
        <title>Phylogenetic study on the rhizospheric bacterium Ochrobactrum sp. A44.</title>
        <authorList>
            <person name="Krzyzanowska D.M."/>
            <person name="Ossowicki A."/>
            <person name="Rajewska M."/>
            <person name="Maciag T."/>
            <person name="Kaczynski Z."/>
            <person name="Czerwicka M."/>
            <person name="Jafra S."/>
        </authorList>
    </citation>
    <scope>NUCLEOTIDE SEQUENCE [LARGE SCALE GENOMIC DNA]</scope>
    <source>
        <strain evidence="3 4">OgA9a</strain>
    </source>
</reference>
<evidence type="ECO:0000256" key="1">
    <source>
        <dbReference type="SAM" id="SignalP"/>
    </source>
</evidence>
<feature type="signal peptide" evidence="1">
    <location>
        <begin position="1"/>
        <end position="27"/>
    </location>
</feature>
<feature type="chain" id="PRO_5013304907" description="Phosphodiester glycosidase domain-containing protein" evidence="1">
    <location>
        <begin position="28"/>
        <end position="258"/>
    </location>
</feature>
<evidence type="ECO:0000313" key="3">
    <source>
        <dbReference type="EMBL" id="OYR16081.1"/>
    </source>
</evidence>
<organism evidence="3 4">
    <name type="scientific">Brucella grignonensis</name>
    <dbReference type="NCBI Taxonomy" id="94627"/>
    <lineage>
        <taxon>Bacteria</taxon>
        <taxon>Pseudomonadati</taxon>
        <taxon>Pseudomonadota</taxon>
        <taxon>Alphaproteobacteria</taxon>
        <taxon>Hyphomicrobiales</taxon>
        <taxon>Brucellaceae</taxon>
        <taxon>Brucella/Ochrobactrum group</taxon>
        <taxon>Brucella</taxon>
    </lineage>
</organism>
<keyword evidence="4" id="KW-1185">Reference proteome</keyword>
<dbReference type="OrthoDB" id="5515706at2"/>
<comment type="caution">
    <text evidence="3">The sequence shown here is derived from an EMBL/GenBank/DDBJ whole genome shotgun (WGS) entry which is preliminary data.</text>
</comment>
<proteinExistence type="predicted"/>
<keyword evidence="1" id="KW-0732">Signal</keyword>
<dbReference type="AlphaFoldDB" id="A0A256FNU4"/>
<protein>
    <recommendedName>
        <fullName evidence="2">Phosphodiester glycosidase domain-containing protein</fullName>
    </recommendedName>
</protein>
<name>A0A256FNU4_9HYPH</name>
<evidence type="ECO:0000259" key="2">
    <source>
        <dbReference type="Pfam" id="PF09992"/>
    </source>
</evidence>
<dbReference type="InterPro" id="IPR018711">
    <property type="entry name" value="NAGPA"/>
</dbReference>
<dbReference type="EMBL" id="NNRL01000153">
    <property type="protein sequence ID" value="OYR16081.1"/>
    <property type="molecule type" value="Genomic_DNA"/>
</dbReference>